<gene>
    <name evidence="3" type="ORF">A1355_07935</name>
</gene>
<evidence type="ECO:0000259" key="1">
    <source>
        <dbReference type="Pfam" id="PF09836"/>
    </source>
</evidence>
<evidence type="ECO:0000259" key="2">
    <source>
        <dbReference type="Pfam" id="PF22106"/>
    </source>
</evidence>
<dbReference type="OrthoDB" id="4146344at2"/>
<dbReference type="Gene3D" id="3.90.930.50">
    <property type="match status" value="1"/>
</dbReference>
<dbReference type="Pfam" id="PF22106">
    <property type="entry name" value="NGO1945_C"/>
    <property type="match status" value="1"/>
</dbReference>
<dbReference type="Pfam" id="PF09836">
    <property type="entry name" value="DUF2063"/>
    <property type="match status" value="1"/>
</dbReference>
<evidence type="ECO:0000313" key="4">
    <source>
        <dbReference type="Proteomes" id="UP000077628"/>
    </source>
</evidence>
<organism evidence="3 4">
    <name type="scientific">Methylomonas koyamae</name>
    <dbReference type="NCBI Taxonomy" id="702114"/>
    <lineage>
        <taxon>Bacteria</taxon>
        <taxon>Pseudomonadati</taxon>
        <taxon>Pseudomonadota</taxon>
        <taxon>Gammaproteobacteria</taxon>
        <taxon>Methylococcales</taxon>
        <taxon>Methylococcaceae</taxon>
        <taxon>Methylomonas</taxon>
    </lineage>
</organism>
<reference evidence="4" key="1">
    <citation type="submission" date="2016-03" db="EMBL/GenBank/DDBJ databases">
        <authorList>
            <person name="Heylen K."/>
            <person name="De Vos P."/>
            <person name="Vekeman B."/>
        </authorList>
    </citation>
    <scope>NUCLEOTIDE SEQUENCE [LARGE SCALE GENOMIC DNA]</scope>
    <source>
        <strain evidence="4">R-45383</strain>
    </source>
</reference>
<name>A0A177NHN3_9GAMM</name>
<feature type="domain" description="NGO1945-like C-terminal" evidence="2">
    <location>
        <begin position="147"/>
        <end position="240"/>
    </location>
</feature>
<accession>A0A177NHN3</accession>
<evidence type="ECO:0000313" key="3">
    <source>
        <dbReference type="EMBL" id="OAI17558.1"/>
    </source>
</evidence>
<proteinExistence type="predicted"/>
<dbReference type="InterPro" id="IPR044922">
    <property type="entry name" value="DUF2063_N_sf"/>
</dbReference>
<dbReference type="InterPro" id="IPR018640">
    <property type="entry name" value="DUF2063"/>
</dbReference>
<dbReference type="InterPro" id="IPR054098">
    <property type="entry name" value="NGO1945-like_C"/>
</dbReference>
<dbReference type="AlphaFoldDB" id="A0A177NHN3"/>
<dbReference type="STRING" id="702114.A1355_07935"/>
<sequence length="255" mass="29019">MTNQAFQSQQRAFLNYLRNPVDACPPQGFAAERLNVYAELLYNKFDESLSACFPVINRILTPPAWRELLLEFIAGHTCRTPYYRRIPDEFVHYLRQTRPEDPELPFLADLAHFEWVELQLSIAEAVDLPHNMLTAEQLLRAVPVFVPVMQLLTYQWSVEDIGPDYLPTEVPEDITYILGFRDHHDQVQFVALSTATAHLVQRLQNSGLSGEQALTEMGGHLPPAALSQFMRFGLQTLAELNQRGAIVDSRPLSLS</sequence>
<dbReference type="Gene3D" id="1.10.150.690">
    <property type="entry name" value="DUF2063"/>
    <property type="match status" value="1"/>
</dbReference>
<dbReference type="RefSeq" id="WP_064029499.1">
    <property type="nucleotide sequence ID" value="NZ_LUUK01000177.1"/>
</dbReference>
<dbReference type="Proteomes" id="UP000077628">
    <property type="component" value="Unassembled WGS sequence"/>
</dbReference>
<keyword evidence="4" id="KW-1185">Reference proteome</keyword>
<comment type="caution">
    <text evidence="3">The sequence shown here is derived from an EMBL/GenBank/DDBJ whole genome shotgun (WGS) entry which is preliminary data.</text>
</comment>
<protein>
    <submittedName>
        <fullName evidence="3">DUF2063 domain-containing protein</fullName>
    </submittedName>
</protein>
<dbReference type="EMBL" id="LUUK01000177">
    <property type="protein sequence ID" value="OAI17558.1"/>
    <property type="molecule type" value="Genomic_DNA"/>
</dbReference>
<feature type="domain" description="Putative DNA-binding" evidence="1">
    <location>
        <begin position="9"/>
        <end position="94"/>
    </location>
</feature>